<keyword evidence="8" id="KW-1185">Reference proteome</keyword>
<dbReference type="InterPro" id="IPR008983">
    <property type="entry name" value="Tumour_necrosis_fac-like_dom"/>
</dbReference>
<dbReference type="Proteomes" id="UP000261340">
    <property type="component" value="Unplaced"/>
</dbReference>
<evidence type="ECO:0000313" key="8">
    <source>
        <dbReference type="Proteomes" id="UP000261340"/>
    </source>
</evidence>
<dbReference type="PRINTS" id="PR00007">
    <property type="entry name" value="COMPLEMNTC1Q"/>
</dbReference>
<dbReference type="InterPro" id="IPR050392">
    <property type="entry name" value="Collagen/C1q_domain"/>
</dbReference>
<feature type="region of interest" description="Disordered" evidence="5">
    <location>
        <begin position="40"/>
        <end position="116"/>
    </location>
</feature>
<dbReference type="SUPFAM" id="SSF49842">
    <property type="entry name" value="TNF-like"/>
    <property type="match status" value="1"/>
</dbReference>
<evidence type="ECO:0000259" key="6">
    <source>
        <dbReference type="PROSITE" id="PS50871"/>
    </source>
</evidence>
<dbReference type="Pfam" id="PF00386">
    <property type="entry name" value="C1q"/>
    <property type="match status" value="1"/>
</dbReference>
<evidence type="ECO:0000256" key="5">
    <source>
        <dbReference type="SAM" id="MobiDB-lite"/>
    </source>
</evidence>
<name>A0A3Q0RBI5_AMPCI</name>
<evidence type="ECO:0000256" key="2">
    <source>
        <dbReference type="ARBA" id="ARBA00022525"/>
    </source>
</evidence>
<keyword evidence="2" id="KW-0964">Secreted</keyword>
<dbReference type="AlphaFoldDB" id="A0A3Q0RBI5"/>
<dbReference type="PANTHER" id="PTHR15427">
    <property type="entry name" value="EMILIN ELASTIN MICROFIBRIL INTERFACE-LOCATED PROTEIN ELASTIN MICROFIBRIL INTERFACER"/>
    <property type="match status" value="1"/>
</dbReference>
<dbReference type="SMART" id="SM00110">
    <property type="entry name" value="C1Q"/>
    <property type="match status" value="1"/>
</dbReference>
<dbReference type="InterPro" id="IPR001073">
    <property type="entry name" value="C1q_dom"/>
</dbReference>
<reference evidence="7" key="2">
    <citation type="submission" date="2025-09" db="UniProtKB">
        <authorList>
            <consortium name="Ensembl"/>
        </authorList>
    </citation>
    <scope>IDENTIFICATION</scope>
</reference>
<dbReference type="PANTHER" id="PTHR15427:SF52">
    <property type="entry name" value="C1Q DOMAIN-CONTAINING PROTEIN"/>
    <property type="match status" value="1"/>
</dbReference>
<dbReference type="GO" id="GO:0005581">
    <property type="term" value="C:collagen trimer"/>
    <property type="evidence" value="ECO:0007669"/>
    <property type="project" value="UniProtKB-KW"/>
</dbReference>
<evidence type="ECO:0000256" key="4">
    <source>
        <dbReference type="ARBA" id="ARBA00023119"/>
    </source>
</evidence>
<dbReference type="GeneTree" id="ENSGT00940000155435"/>
<keyword evidence="3" id="KW-0272">Extracellular matrix</keyword>
<accession>A0A3Q0RBI5</accession>
<proteinExistence type="predicted"/>
<protein>
    <recommendedName>
        <fullName evidence="6">C1q domain-containing protein</fullName>
    </recommendedName>
</protein>
<evidence type="ECO:0000313" key="7">
    <source>
        <dbReference type="Ensembl" id="ENSACIP00000006335.1"/>
    </source>
</evidence>
<dbReference type="Gene3D" id="2.60.120.40">
    <property type="match status" value="1"/>
</dbReference>
<dbReference type="Ensembl" id="ENSACIT00000006522.1">
    <property type="protein sequence ID" value="ENSACIP00000006335.1"/>
    <property type="gene ID" value="ENSACIG00000004894.1"/>
</dbReference>
<organism evidence="7 8">
    <name type="scientific">Amphilophus citrinellus</name>
    <name type="common">Midas cichlid</name>
    <name type="synonym">Cichlasoma citrinellum</name>
    <dbReference type="NCBI Taxonomy" id="61819"/>
    <lineage>
        <taxon>Eukaryota</taxon>
        <taxon>Metazoa</taxon>
        <taxon>Chordata</taxon>
        <taxon>Craniata</taxon>
        <taxon>Vertebrata</taxon>
        <taxon>Euteleostomi</taxon>
        <taxon>Actinopterygii</taxon>
        <taxon>Neopterygii</taxon>
        <taxon>Teleostei</taxon>
        <taxon>Neoteleostei</taxon>
        <taxon>Acanthomorphata</taxon>
        <taxon>Ovalentaria</taxon>
        <taxon>Cichlomorphae</taxon>
        <taxon>Cichliformes</taxon>
        <taxon>Cichlidae</taxon>
        <taxon>New World cichlids</taxon>
        <taxon>Cichlasomatinae</taxon>
        <taxon>Heroini</taxon>
        <taxon>Amphilophus</taxon>
    </lineage>
</organism>
<sequence>MVPTPSGFLGAVTHLYLPSLTHQSVTCCSAGTCPATCESVPGAPGTQGPPGPAGGTKGDRGDMGLPGNPGRDGDKGAQGPQGLLKGDKGDRGDIGAQGVQGSMGLKGNQGDMGLMGPPGPCSPAIQSAFSACINQSFPVHNLPIPFPRILTNQQSHFNPRGIYTAPVNGTYIFSFDLAVASKPLKVGLFRNFYPVIKTTEATIPSTTSHQVVLHLSMGDEVWLQVKDLDTNGIYADTEYTSTFSGYLLPANLHTHTHTHARTHAHTQTHCHCPWSTALTLIPVGQ</sequence>
<feature type="domain" description="C1q" evidence="6">
    <location>
        <begin position="122"/>
        <end position="254"/>
    </location>
</feature>
<evidence type="ECO:0000256" key="3">
    <source>
        <dbReference type="ARBA" id="ARBA00022530"/>
    </source>
</evidence>
<reference evidence="7" key="1">
    <citation type="submission" date="2025-08" db="UniProtKB">
        <authorList>
            <consortium name="Ensembl"/>
        </authorList>
    </citation>
    <scope>IDENTIFICATION</scope>
</reference>
<keyword evidence="4" id="KW-0176">Collagen</keyword>
<comment type="subcellular location">
    <subcellularLocation>
        <location evidence="1">Secreted</location>
        <location evidence="1">Extracellular space</location>
        <location evidence="1">Extracellular matrix</location>
    </subcellularLocation>
</comment>
<evidence type="ECO:0000256" key="1">
    <source>
        <dbReference type="ARBA" id="ARBA00004498"/>
    </source>
</evidence>
<dbReference type="PROSITE" id="PS50871">
    <property type="entry name" value="C1Q"/>
    <property type="match status" value="1"/>
</dbReference>